<gene>
    <name evidence="3" type="ORF">F2Q68_00042678</name>
</gene>
<feature type="domain" description="OBG-type G" evidence="2">
    <location>
        <begin position="50"/>
        <end position="157"/>
    </location>
</feature>
<dbReference type="AlphaFoldDB" id="A0A8S9MGK1"/>
<organism evidence="3 4">
    <name type="scientific">Brassica cretica</name>
    <name type="common">Mustard</name>
    <dbReference type="NCBI Taxonomy" id="69181"/>
    <lineage>
        <taxon>Eukaryota</taxon>
        <taxon>Viridiplantae</taxon>
        <taxon>Streptophyta</taxon>
        <taxon>Embryophyta</taxon>
        <taxon>Tracheophyta</taxon>
        <taxon>Spermatophyta</taxon>
        <taxon>Magnoliopsida</taxon>
        <taxon>eudicotyledons</taxon>
        <taxon>Gunneridae</taxon>
        <taxon>Pentapetalae</taxon>
        <taxon>rosids</taxon>
        <taxon>malvids</taxon>
        <taxon>Brassicales</taxon>
        <taxon>Brassicaceae</taxon>
        <taxon>Brassiceae</taxon>
        <taxon>Brassica</taxon>
    </lineage>
</organism>
<proteinExistence type="predicted"/>
<dbReference type="GO" id="GO:0005525">
    <property type="term" value="F:GTP binding"/>
    <property type="evidence" value="ECO:0007669"/>
    <property type="project" value="InterPro"/>
</dbReference>
<accession>A0A8S9MGK1</accession>
<dbReference type="PROSITE" id="PS51710">
    <property type="entry name" value="G_OBG"/>
    <property type="match status" value="1"/>
</dbReference>
<dbReference type="Proteomes" id="UP000712281">
    <property type="component" value="Unassembled WGS sequence"/>
</dbReference>
<sequence length="174" mass="18481">MAGSNCGCGSGCKCGDSCRTTTRSATAAAAVQTVAVGTAAAVNCGVNHIGLGHNFLRHIERTKVLAYVVDLASGLDGNRGVAPWQQLRDLVMELEFHEEGLSDRSSLIVANKIDEKGAEERLEELERRVKGVRIFPVCAVLEEGVAELKDGLKMLVNGGGEGSERLKLENICVD</sequence>
<name>A0A8S9MGK1_BRACR</name>
<comment type="caution">
    <text evidence="3">The sequence shown here is derived from an EMBL/GenBank/DDBJ whole genome shotgun (WGS) entry which is preliminary data.</text>
</comment>
<dbReference type="PANTHER" id="PTHR11702">
    <property type="entry name" value="DEVELOPMENTALLY REGULATED GTP-BINDING PROTEIN-RELATED"/>
    <property type="match status" value="1"/>
</dbReference>
<dbReference type="InterPro" id="IPR045086">
    <property type="entry name" value="OBG_GTPase"/>
</dbReference>
<dbReference type="GO" id="GO:0003924">
    <property type="term" value="F:GTPase activity"/>
    <property type="evidence" value="ECO:0007669"/>
    <property type="project" value="InterPro"/>
</dbReference>
<evidence type="ECO:0000259" key="2">
    <source>
        <dbReference type="PROSITE" id="PS51710"/>
    </source>
</evidence>
<protein>
    <recommendedName>
        <fullName evidence="2">OBG-type G domain-containing protein</fullName>
    </recommendedName>
</protein>
<evidence type="ECO:0000256" key="1">
    <source>
        <dbReference type="ARBA" id="ARBA00022741"/>
    </source>
</evidence>
<dbReference type="SUPFAM" id="SSF52540">
    <property type="entry name" value="P-loop containing nucleoside triphosphate hydrolases"/>
    <property type="match status" value="1"/>
</dbReference>
<evidence type="ECO:0000313" key="4">
    <source>
        <dbReference type="Proteomes" id="UP000712281"/>
    </source>
</evidence>
<dbReference type="InterPro" id="IPR027417">
    <property type="entry name" value="P-loop_NTPase"/>
</dbReference>
<dbReference type="GO" id="GO:0005739">
    <property type="term" value="C:mitochondrion"/>
    <property type="evidence" value="ECO:0007669"/>
    <property type="project" value="TreeGrafter"/>
</dbReference>
<reference evidence="3" key="1">
    <citation type="submission" date="2019-12" db="EMBL/GenBank/DDBJ databases">
        <title>Genome sequencing and annotation of Brassica cretica.</title>
        <authorList>
            <person name="Studholme D.J."/>
            <person name="Sarris P.F."/>
        </authorList>
    </citation>
    <scope>NUCLEOTIDE SEQUENCE</scope>
    <source>
        <strain evidence="3">PFS-001/15</strain>
        <tissue evidence="3">Leaf</tissue>
    </source>
</reference>
<keyword evidence="1" id="KW-0547">Nucleotide-binding</keyword>
<dbReference type="InterPro" id="IPR031167">
    <property type="entry name" value="G_OBG"/>
</dbReference>
<dbReference type="PANTHER" id="PTHR11702:SF31">
    <property type="entry name" value="MITOCHONDRIAL RIBOSOME-ASSOCIATED GTPASE 2"/>
    <property type="match status" value="1"/>
</dbReference>
<dbReference type="Gene3D" id="3.40.50.300">
    <property type="entry name" value="P-loop containing nucleotide triphosphate hydrolases"/>
    <property type="match status" value="1"/>
</dbReference>
<evidence type="ECO:0000313" key="3">
    <source>
        <dbReference type="EMBL" id="KAF2619140.1"/>
    </source>
</evidence>
<dbReference type="EMBL" id="QGKW02000007">
    <property type="protein sequence ID" value="KAF2619140.1"/>
    <property type="molecule type" value="Genomic_DNA"/>
</dbReference>